<dbReference type="AGR" id="WB:WBGene00017207"/>
<reference evidence="2 3" key="1">
    <citation type="journal article" date="1998" name="Science">
        <title>Genome sequence of the nematode C. elegans: a platform for investigating biology.</title>
        <authorList>
            <consortium name="The C. elegans sequencing consortium"/>
            <person name="Sulson J.E."/>
            <person name="Waterston R."/>
        </authorList>
    </citation>
    <scope>NUCLEOTIDE SEQUENCE [LARGE SCALE GENOMIC DNA]</scope>
    <source>
        <strain evidence="2 3">Bristol N2</strain>
    </source>
</reference>
<dbReference type="Proteomes" id="UP000001940">
    <property type="component" value="Chromosome II"/>
</dbReference>
<dbReference type="WormBase" id="F07E5.1">
    <property type="protein sequence ID" value="CE53803"/>
    <property type="gene ID" value="WBGene00017207"/>
    <property type="gene designation" value="fbxb-6"/>
</dbReference>
<name>P91225_CAEEL</name>
<keyword evidence="3" id="KW-1185">Reference proteome</keyword>
<dbReference type="KEGG" id="cel:CELE_F07E5.1"/>
<accession>P91225</accession>
<dbReference type="PhylomeDB" id="P91225"/>
<organism evidence="2 3">
    <name type="scientific">Caenorhabditis elegans</name>
    <dbReference type="NCBI Taxonomy" id="6239"/>
    <lineage>
        <taxon>Eukaryota</taxon>
        <taxon>Metazoa</taxon>
        <taxon>Ecdysozoa</taxon>
        <taxon>Nematoda</taxon>
        <taxon>Chromadorea</taxon>
        <taxon>Rhabditida</taxon>
        <taxon>Rhabditina</taxon>
        <taxon>Rhabditomorpha</taxon>
        <taxon>Rhabditoidea</taxon>
        <taxon>Rhabditidae</taxon>
        <taxon>Peloderinae</taxon>
        <taxon>Caenorhabditis</taxon>
    </lineage>
</organism>
<dbReference type="RefSeq" id="NP_001364677.1">
    <property type="nucleotide sequence ID" value="NM_001377709.1"/>
</dbReference>
<dbReference type="InterPro" id="IPR012885">
    <property type="entry name" value="F-box_Sdz-33"/>
</dbReference>
<dbReference type="eggNOG" id="ENOG502TK9H">
    <property type="taxonomic scope" value="Eukaryota"/>
</dbReference>
<dbReference type="HOGENOM" id="CLU_555810_0_0_1"/>
<feature type="domain" description="Sdz-33 F-box" evidence="1">
    <location>
        <begin position="186"/>
        <end position="251"/>
    </location>
</feature>
<evidence type="ECO:0000313" key="3">
    <source>
        <dbReference type="Proteomes" id="UP000001940"/>
    </source>
</evidence>
<dbReference type="InParanoid" id="P91225"/>
<dbReference type="PANTHER" id="PTHR22899:SF0">
    <property type="entry name" value="F-BOX ASSOCIATED DOMAIN-CONTAINING PROTEIN-RELATED"/>
    <property type="match status" value="1"/>
</dbReference>
<dbReference type="Bgee" id="WBGene00017207">
    <property type="expression patterns" value="Expressed in embryo and 1 other cell type or tissue"/>
</dbReference>
<dbReference type="PANTHER" id="PTHR22899">
    <property type="entry name" value="CYCLIN-RELATED F-BOX FAMILY"/>
    <property type="match status" value="1"/>
</dbReference>
<evidence type="ECO:0000313" key="4">
    <source>
        <dbReference type="WormBase" id="F07E5.1"/>
    </source>
</evidence>
<proteinExistence type="predicted"/>
<dbReference type="Pfam" id="PF07735">
    <property type="entry name" value="FBA_2"/>
    <property type="match status" value="1"/>
</dbReference>
<protein>
    <submittedName>
        <fullName evidence="2">F-box associated domain-containing protein</fullName>
    </submittedName>
</protein>
<dbReference type="GeneID" id="184141"/>
<gene>
    <name evidence="2 4" type="primary">fbxb-6</name>
    <name evidence="2" type="ORF">CELE_F07E5.1</name>
    <name evidence="4" type="ORF">F07E5.1</name>
</gene>
<evidence type="ECO:0000259" key="1">
    <source>
        <dbReference type="Pfam" id="PF07735"/>
    </source>
</evidence>
<dbReference type="InterPro" id="IPR053222">
    <property type="entry name" value="Zygotic_Embryogenesis-Asso"/>
</dbReference>
<dbReference type="FunCoup" id="P91225">
    <property type="interactions" value="4"/>
</dbReference>
<sequence length="339" mass="39829">MTTTTTTTFSLLQLPTKALKMVLTQDIDFMIWFSFCSNRSKSVVQNLQIDYLHIECGFSRQNVLYVMFGDTMLWASEYSTISDDMIEESVIIGQKLKHKLKAYIDHAYSVLNQPSFYVDVHCNEDGLRTYEFLENAIEDVKIRRTTLSGSGPPYLLNAKRFWRRFILPVQQIDLCQKLFETAVQSHRLLLQNFDYLGINLGSNGKPHSILAMNSAFISITNYCREFKRNDLNIYLKHWINGSNPSLEYMELYSYVRIEIDISLFVDEVFNGISKEIISKEYRKPTKYRKTHVIIGEQDNEITRGFEITRYDGTTADIWFHIPYPMVDEYRFEMFIEKCH</sequence>
<evidence type="ECO:0000313" key="2">
    <source>
        <dbReference type="EMBL" id="CCD61272.3"/>
    </source>
</evidence>
<dbReference type="UCSC" id="F07E5.1">
    <property type="organism name" value="c. elegans"/>
</dbReference>
<dbReference type="AlphaFoldDB" id="P91225"/>
<dbReference type="CTD" id="184141"/>
<dbReference type="EMBL" id="BX284602">
    <property type="protein sequence ID" value="CCD61272.3"/>
    <property type="molecule type" value="Genomic_DNA"/>
</dbReference>
<dbReference type="PaxDb" id="6239-F07E5.1"/>